<proteinExistence type="predicted"/>
<dbReference type="RefSeq" id="XP_046070501.1">
    <property type="nucleotide sequence ID" value="XM_046216556.1"/>
</dbReference>
<dbReference type="EMBL" id="JAJTJA010000008">
    <property type="protein sequence ID" value="KAH8695359.1"/>
    <property type="molecule type" value="Genomic_DNA"/>
</dbReference>
<evidence type="ECO:0008006" key="4">
    <source>
        <dbReference type="Google" id="ProtNLM"/>
    </source>
</evidence>
<feature type="compositionally biased region" description="Basic and acidic residues" evidence="1">
    <location>
        <begin position="32"/>
        <end position="53"/>
    </location>
</feature>
<feature type="compositionally biased region" description="Basic and acidic residues" evidence="1">
    <location>
        <begin position="260"/>
        <end position="299"/>
    </location>
</feature>
<feature type="compositionally biased region" description="Basic and acidic residues" evidence="1">
    <location>
        <begin position="332"/>
        <end position="351"/>
    </location>
</feature>
<evidence type="ECO:0000313" key="3">
    <source>
        <dbReference type="Proteomes" id="UP001201262"/>
    </source>
</evidence>
<protein>
    <recommendedName>
        <fullName evidence="4">RNA helicase HEL117</fullName>
    </recommendedName>
</protein>
<feature type="region of interest" description="Disordered" evidence="1">
    <location>
        <begin position="146"/>
        <end position="239"/>
    </location>
</feature>
<dbReference type="PANTHER" id="PTHR34117">
    <property type="entry name" value="STYLE CELL-CYCLE INHIBITOR 1"/>
    <property type="match status" value="1"/>
</dbReference>
<dbReference type="InterPro" id="IPR044688">
    <property type="entry name" value="SCI-1-like"/>
</dbReference>
<organism evidence="2 3">
    <name type="scientific">Talaromyces proteolyticus</name>
    <dbReference type="NCBI Taxonomy" id="1131652"/>
    <lineage>
        <taxon>Eukaryota</taxon>
        <taxon>Fungi</taxon>
        <taxon>Dikarya</taxon>
        <taxon>Ascomycota</taxon>
        <taxon>Pezizomycotina</taxon>
        <taxon>Eurotiomycetes</taxon>
        <taxon>Eurotiomycetidae</taxon>
        <taxon>Eurotiales</taxon>
        <taxon>Trichocomaceae</taxon>
        <taxon>Talaromyces</taxon>
        <taxon>Talaromyces sect. Bacilispori</taxon>
    </lineage>
</organism>
<name>A0AAD4KLG7_9EURO</name>
<gene>
    <name evidence="2" type="ORF">BGW36DRAFT_382536</name>
</gene>
<accession>A0AAD4KLG7</accession>
<feature type="region of interest" description="Disordered" evidence="1">
    <location>
        <begin position="1"/>
        <end position="91"/>
    </location>
</feature>
<dbReference type="Proteomes" id="UP001201262">
    <property type="component" value="Unassembled WGS sequence"/>
</dbReference>
<feature type="compositionally biased region" description="Basic residues" evidence="1">
    <location>
        <begin position="54"/>
        <end position="72"/>
    </location>
</feature>
<dbReference type="GeneID" id="70246843"/>
<feature type="compositionally biased region" description="Low complexity" evidence="1">
    <location>
        <begin position="22"/>
        <end position="31"/>
    </location>
</feature>
<evidence type="ECO:0000256" key="1">
    <source>
        <dbReference type="SAM" id="MobiDB-lite"/>
    </source>
</evidence>
<reference evidence="2" key="1">
    <citation type="submission" date="2021-12" db="EMBL/GenBank/DDBJ databases">
        <title>Convergent genome expansion in fungi linked to evolution of root-endophyte symbiosis.</title>
        <authorList>
            <consortium name="DOE Joint Genome Institute"/>
            <person name="Ke Y.-H."/>
            <person name="Bonito G."/>
            <person name="Liao H.-L."/>
            <person name="Looney B."/>
            <person name="Rojas-Flechas A."/>
            <person name="Nash J."/>
            <person name="Hameed K."/>
            <person name="Schadt C."/>
            <person name="Martin F."/>
            <person name="Crous P.W."/>
            <person name="Miettinen O."/>
            <person name="Magnuson J.K."/>
            <person name="Labbe J."/>
            <person name="Jacobson D."/>
            <person name="Doktycz M.J."/>
            <person name="Veneault-Fourrey C."/>
            <person name="Kuo A."/>
            <person name="Mondo S."/>
            <person name="Calhoun S."/>
            <person name="Riley R."/>
            <person name="Ohm R."/>
            <person name="LaButti K."/>
            <person name="Andreopoulos B."/>
            <person name="Pangilinan J."/>
            <person name="Nolan M."/>
            <person name="Tritt A."/>
            <person name="Clum A."/>
            <person name="Lipzen A."/>
            <person name="Daum C."/>
            <person name="Barry K."/>
            <person name="Grigoriev I.V."/>
            <person name="Vilgalys R."/>
        </authorList>
    </citation>
    <scope>NUCLEOTIDE SEQUENCE</scope>
    <source>
        <strain evidence="2">PMI_201</strain>
    </source>
</reference>
<keyword evidence="3" id="KW-1185">Reference proteome</keyword>
<feature type="compositionally biased region" description="Basic and acidic residues" evidence="1">
    <location>
        <begin position="157"/>
        <end position="189"/>
    </location>
</feature>
<dbReference type="PANTHER" id="PTHR34117:SF1">
    <property type="entry name" value="STYLE CELL-CYCLE INHIBITOR 1"/>
    <property type="match status" value="1"/>
</dbReference>
<dbReference type="AlphaFoldDB" id="A0AAD4KLG7"/>
<evidence type="ECO:0000313" key="2">
    <source>
        <dbReference type="EMBL" id="KAH8695359.1"/>
    </source>
</evidence>
<sequence>MKPQIDTPGLDGRGKRVRSRSRSISPPSQSRSDLRDGARKRGRSDSNEFSRDTKARRHRHHHEHNSNRRRHKDLSPVSAAPPVLPYNARQLSKGEFSRFEPMFAMYLDIQKGMVLEDLSEKEMKGRWKSFIKRWNRGELAEGWYDPSTFEKASSSRSAERSHGRFAKREANLPEQSDDHGVGSPEERSLQIENDNDEDDEEEEEEEEEEEYGPKLSNLTISSRNKRSGPTIPNLQDLELQRENTLEDAVFARSTALTRHKEELNSHKNHLRTIEDEVAPRAEPGTHERKMEKKREKAAANREFAAGKRGGSPSMDAAPDSELLGGGGDDDLETLKRAKEQEKKKKNEREIRREEIMRARRAEREERLTEYRKKEEETMGWLKALAKQRFG</sequence>
<feature type="compositionally biased region" description="Acidic residues" evidence="1">
    <location>
        <begin position="193"/>
        <end position="210"/>
    </location>
</feature>
<feature type="region of interest" description="Disordered" evidence="1">
    <location>
        <begin position="260"/>
        <end position="351"/>
    </location>
</feature>
<comment type="caution">
    <text evidence="2">The sequence shown here is derived from an EMBL/GenBank/DDBJ whole genome shotgun (WGS) entry which is preliminary data.</text>
</comment>